<keyword evidence="3" id="KW-1185">Reference proteome</keyword>
<proteinExistence type="predicted"/>
<dbReference type="PANTHER" id="PTHR33116">
    <property type="entry name" value="REVERSE TRANSCRIPTASE ZINC-BINDING DOMAIN-CONTAINING PROTEIN-RELATED-RELATED"/>
    <property type="match status" value="1"/>
</dbReference>
<gene>
    <name evidence="2" type="ORF">QN277_000873</name>
</gene>
<accession>A0AAE1N638</accession>
<dbReference type="PROSITE" id="PS50878">
    <property type="entry name" value="RT_POL"/>
    <property type="match status" value="1"/>
</dbReference>
<protein>
    <recommendedName>
        <fullName evidence="1">Reverse transcriptase domain-containing protein</fullName>
    </recommendedName>
</protein>
<evidence type="ECO:0000259" key="1">
    <source>
        <dbReference type="PROSITE" id="PS50878"/>
    </source>
</evidence>
<dbReference type="InterPro" id="IPR000477">
    <property type="entry name" value="RT_dom"/>
</dbReference>
<name>A0AAE1N638_9FABA</name>
<dbReference type="Pfam" id="PF00078">
    <property type="entry name" value="RVT_1"/>
    <property type="match status" value="1"/>
</dbReference>
<dbReference type="Proteomes" id="UP001293593">
    <property type="component" value="Unassembled WGS sequence"/>
</dbReference>
<comment type="caution">
    <text evidence="2">The sequence shown here is derived from an EMBL/GenBank/DDBJ whole genome shotgun (WGS) entry which is preliminary data.</text>
</comment>
<reference evidence="2" key="1">
    <citation type="submission" date="2023-10" db="EMBL/GenBank/DDBJ databases">
        <title>Chromosome-level genome of the transformable northern wattle, Acacia crassicarpa.</title>
        <authorList>
            <person name="Massaro I."/>
            <person name="Sinha N.R."/>
            <person name="Poethig S."/>
            <person name="Leichty A.R."/>
        </authorList>
    </citation>
    <scope>NUCLEOTIDE SEQUENCE</scope>
    <source>
        <strain evidence="2">Acra3RX</strain>
        <tissue evidence="2">Leaf</tissue>
    </source>
</reference>
<sequence>MQLLWNGERAGSFTPSRGVRQGGPLSPYLFVTCMERLAHLIQEHIARGNWRPINLCKGGPPIYHLFFADDIVLFVEADVNQAAEVRHCLDNFFMALSLKVNAAKTRVFFSKNVNHIRRMELCSMLGFQVTPDLGKYLGVPLYHKRVMKGSYKGIFDKVRNKLSGWKASVLSLAGRSTLVSSFFCHLGHSRIYHANCFFT</sequence>
<dbReference type="EMBL" id="JAWXYG010000001">
    <property type="protein sequence ID" value="KAK4283978.1"/>
    <property type="molecule type" value="Genomic_DNA"/>
</dbReference>
<feature type="domain" description="Reverse transcriptase" evidence="1">
    <location>
        <begin position="1"/>
        <end position="141"/>
    </location>
</feature>
<evidence type="ECO:0000313" key="3">
    <source>
        <dbReference type="Proteomes" id="UP001293593"/>
    </source>
</evidence>
<dbReference type="InterPro" id="IPR043502">
    <property type="entry name" value="DNA/RNA_pol_sf"/>
</dbReference>
<organism evidence="2 3">
    <name type="scientific">Acacia crassicarpa</name>
    <name type="common">northern wattle</name>
    <dbReference type="NCBI Taxonomy" id="499986"/>
    <lineage>
        <taxon>Eukaryota</taxon>
        <taxon>Viridiplantae</taxon>
        <taxon>Streptophyta</taxon>
        <taxon>Embryophyta</taxon>
        <taxon>Tracheophyta</taxon>
        <taxon>Spermatophyta</taxon>
        <taxon>Magnoliopsida</taxon>
        <taxon>eudicotyledons</taxon>
        <taxon>Gunneridae</taxon>
        <taxon>Pentapetalae</taxon>
        <taxon>rosids</taxon>
        <taxon>fabids</taxon>
        <taxon>Fabales</taxon>
        <taxon>Fabaceae</taxon>
        <taxon>Caesalpinioideae</taxon>
        <taxon>mimosoid clade</taxon>
        <taxon>Acacieae</taxon>
        <taxon>Acacia</taxon>
    </lineage>
</organism>
<evidence type="ECO:0000313" key="2">
    <source>
        <dbReference type="EMBL" id="KAK4283978.1"/>
    </source>
</evidence>
<dbReference type="AlphaFoldDB" id="A0AAE1N638"/>
<dbReference type="SUPFAM" id="SSF56672">
    <property type="entry name" value="DNA/RNA polymerases"/>
    <property type="match status" value="1"/>
</dbReference>
<dbReference type="PANTHER" id="PTHR33116:SF70">
    <property type="entry name" value="NON-LTR RETROELEMENT REVERSE TRANSCRIPTASE-LIKE PROTEIN"/>
    <property type="match status" value="1"/>
</dbReference>